<keyword evidence="13" id="KW-1185">Reference proteome</keyword>
<keyword evidence="4 8" id="KW-0378">Hydrolase</keyword>
<feature type="domain" description="Helicase ATP-binding" evidence="10">
    <location>
        <begin position="247"/>
        <end position="520"/>
    </location>
</feature>
<dbReference type="InterPro" id="IPR006555">
    <property type="entry name" value="ATP-dep_Helicase_C"/>
</dbReference>
<evidence type="ECO:0000256" key="2">
    <source>
        <dbReference type="ARBA" id="ARBA00022722"/>
    </source>
</evidence>
<evidence type="ECO:0000256" key="8">
    <source>
        <dbReference type="HAMAP-Rule" id="MF_02206"/>
    </source>
</evidence>
<dbReference type="Pfam" id="PF13307">
    <property type="entry name" value="Helicase_C_2"/>
    <property type="match status" value="1"/>
</dbReference>
<keyword evidence="6 8" id="KW-0067">ATP-binding</keyword>
<keyword evidence="3 8" id="KW-0547">Nucleotide-binding</keyword>
<dbReference type="Gene3D" id="3.40.50.300">
    <property type="entry name" value="P-loop containing nucleotide triphosphate hydrolases"/>
    <property type="match status" value="2"/>
</dbReference>
<dbReference type="Pfam" id="PF00270">
    <property type="entry name" value="DEAD"/>
    <property type="match status" value="1"/>
</dbReference>
<dbReference type="Gene3D" id="3.30.420.10">
    <property type="entry name" value="Ribonuclease H-like superfamily/Ribonuclease H"/>
    <property type="match status" value="1"/>
</dbReference>
<dbReference type="SMART" id="SM00479">
    <property type="entry name" value="EXOIII"/>
    <property type="match status" value="1"/>
</dbReference>
<dbReference type="InterPro" id="IPR011545">
    <property type="entry name" value="DEAD/DEAH_box_helicase_dom"/>
</dbReference>
<keyword evidence="12" id="KW-0347">Helicase</keyword>
<feature type="domain" description="Helicase C-terminal" evidence="11">
    <location>
        <begin position="730"/>
        <end position="905"/>
    </location>
</feature>
<dbReference type="GO" id="GO:0016787">
    <property type="term" value="F:hydrolase activity"/>
    <property type="evidence" value="ECO:0007669"/>
    <property type="project" value="UniProtKB-KW"/>
</dbReference>
<keyword evidence="5 8" id="KW-0269">Exonuclease</keyword>
<dbReference type="InterPro" id="IPR036397">
    <property type="entry name" value="RNaseH_sf"/>
</dbReference>
<comment type="caution">
    <text evidence="12">The sequence shown here is derived from an EMBL/GenBank/DDBJ whole genome shotgun (WGS) entry which is preliminary data.</text>
</comment>
<dbReference type="GO" id="GO:0003678">
    <property type="term" value="F:DNA helicase activity"/>
    <property type="evidence" value="ECO:0007669"/>
    <property type="project" value="UniProtKB-EC"/>
</dbReference>
<evidence type="ECO:0000313" key="13">
    <source>
        <dbReference type="Proteomes" id="UP001364890"/>
    </source>
</evidence>
<dbReference type="PANTHER" id="PTHR11472">
    <property type="entry name" value="DNA REPAIR DEAD HELICASE RAD3/XP-D SUBFAMILY MEMBER"/>
    <property type="match status" value="1"/>
</dbReference>
<evidence type="ECO:0000259" key="11">
    <source>
        <dbReference type="PROSITE" id="PS51194"/>
    </source>
</evidence>
<dbReference type="EMBL" id="JBAWSY010000001">
    <property type="protein sequence ID" value="MEI4768366.1"/>
    <property type="molecule type" value="Genomic_DNA"/>
</dbReference>
<dbReference type="PROSITE" id="PS51194">
    <property type="entry name" value="HELICASE_CTER"/>
    <property type="match status" value="1"/>
</dbReference>
<dbReference type="Proteomes" id="UP001364890">
    <property type="component" value="Unassembled WGS sequence"/>
</dbReference>
<dbReference type="SUPFAM" id="SSF52540">
    <property type="entry name" value="P-loop containing nucleoside triphosphate hydrolases"/>
    <property type="match status" value="1"/>
</dbReference>
<dbReference type="SMART" id="SM00487">
    <property type="entry name" value="DEXDc"/>
    <property type="match status" value="1"/>
</dbReference>
<feature type="short sequence motif" description="DEAH box" evidence="8">
    <location>
        <begin position="458"/>
        <end position="461"/>
    </location>
</feature>
<dbReference type="InterPro" id="IPR012337">
    <property type="entry name" value="RNaseH-like_sf"/>
</dbReference>
<evidence type="ECO:0000256" key="6">
    <source>
        <dbReference type="ARBA" id="ARBA00022840"/>
    </source>
</evidence>
<dbReference type="InterPro" id="IPR006054">
    <property type="entry name" value="DnaQ"/>
</dbReference>
<dbReference type="InterPro" id="IPR027417">
    <property type="entry name" value="P-loop_NTPase"/>
</dbReference>
<gene>
    <name evidence="8 9 12" type="primary">dinG</name>
    <name evidence="12" type="ORF">WAX74_01695</name>
</gene>
<protein>
    <recommendedName>
        <fullName evidence="8 9">3'-5' exonuclease DinG</fullName>
        <ecNumber evidence="8 9">3.1.-.-</ecNumber>
    </recommendedName>
</protein>
<proteinExistence type="inferred from homology"/>
<dbReference type="HAMAP" id="MF_02206">
    <property type="entry name" value="DinG_exonucl"/>
    <property type="match status" value="1"/>
</dbReference>
<dbReference type="InterPro" id="IPR006310">
    <property type="entry name" value="DinG"/>
</dbReference>
<dbReference type="InterPro" id="IPR001650">
    <property type="entry name" value="Helicase_C-like"/>
</dbReference>
<dbReference type="RefSeq" id="WP_336495930.1">
    <property type="nucleotide sequence ID" value="NZ_JBAWSY010000001.1"/>
</dbReference>
<sequence length="919" mass="106070">MVENHKYAVVDIETTGHSSSNGDRIIQIAIVFINDYKIANTYTSFINPEKSIPFFIQDLTKIKDEDVVDAPLFEEVGSHILDMLQDHIFVAHNVHFDLPFLQNELKRVGLPKLICKKMDTVEFTKLMFPNLYSYKLQDISSELHIELQSAHRADDDALATAHLLLKCIEQLSHLPLRTIELLHKRSFHLKSNLSLLFFEVLSNKRKVYETKNYPTYHSIPLKYVQEEIYSQPIQLSYPKKKTSKLSLFNKSMPRFEERLGQFELMDTIHDAMIEKKEIVCEAETGIGKTLGYLLPATIYAMKQQKPVIVSTYTTHLIDQLILEEIPKLNKLLGVQIRVGKLKGMHHYIDLYRFWQHLQLDDESYDETFTIMQILVWLTLTEEGDLTELNVSGGGQLFIDKIRRTDRFNMEELEVEDFYHRAIRKSEKCDILVTNHAMILADQERENRLLANGCATIIDEAHQFIHASMSRKERVFSYTNWKYVLGQFGTLDTEHLLYKLSVLHIPLALRLRLETQFVEVVNIFDDTISVIIHSAKQTKTRYKNTKKSILLGELDLDDSILRRVANTIQTFILSAKSIIHSYSNHFNEIHSSIILNEWEYWIQELEIKASEWDEIFLQEETLEAKWLEIDTRSIPGSLTIIKRPLNYQQDIKNALNPLREEGAVIWTSGTLSVPTNRHFITSQLGLDNNVSINTFKASADYYKGAELLIVDDMPDIQNVSQSDYIESIAEAIVQTVLVTEGRCFVLFTSQDMLRKTVDLIQETELLDDYMLFAQGMSSGSRMRLLKSFQRFSKSVLFGTNSFWEGVDVPGDALSVIIMVRLPFSSPEDPLFKKRAELLTINGQNPFTAYSLPEAVLRFRQGFGRLIRSSSDKGVFIVLDRRIETKSYGNDFIQAIPNIPVKKVSLENMVLELENWYTKGV</sequence>
<evidence type="ECO:0000256" key="1">
    <source>
        <dbReference type="ARBA" id="ARBA00001966"/>
    </source>
</evidence>
<dbReference type="InterPro" id="IPR013520">
    <property type="entry name" value="Ribonucl_H"/>
</dbReference>
<dbReference type="NCBIfam" id="NF005981">
    <property type="entry name" value="PRK08074.1"/>
    <property type="match status" value="1"/>
</dbReference>
<dbReference type="SMART" id="SM00491">
    <property type="entry name" value="HELICc2"/>
    <property type="match status" value="1"/>
</dbReference>
<comment type="similarity">
    <text evidence="8 9">Belongs to the helicase family. DinG subfamily. Type 2 sub-subfamily.</text>
</comment>
<dbReference type="PANTHER" id="PTHR11472:SF34">
    <property type="entry name" value="REGULATOR OF TELOMERE ELONGATION HELICASE 1"/>
    <property type="match status" value="1"/>
</dbReference>
<comment type="function">
    <text evidence="8 9">3'-5' exonuclease.</text>
</comment>
<dbReference type="CDD" id="cd06127">
    <property type="entry name" value="DEDDh"/>
    <property type="match status" value="1"/>
</dbReference>
<accession>A0ABU8F036</accession>
<dbReference type="EC" id="3.1.-.-" evidence="8 9"/>
<evidence type="ECO:0000256" key="7">
    <source>
        <dbReference type="ARBA" id="ARBA00048954"/>
    </source>
</evidence>
<feature type="binding site" evidence="8">
    <location>
        <begin position="282"/>
        <end position="289"/>
    </location>
    <ligand>
        <name>ATP</name>
        <dbReference type="ChEBI" id="CHEBI:30616"/>
    </ligand>
</feature>
<reference evidence="12 13" key="1">
    <citation type="submission" date="2024-01" db="EMBL/GenBank/DDBJ databases">
        <title>Seven novel Bacillus-like species.</title>
        <authorList>
            <person name="Liu G."/>
        </authorList>
    </citation>
    <scope>NUCLEOTIDE SEQUENCE [LARGE SCALE GENOMIC DNA]</scope>
    <source>
        <strain evidence="12 13">FJAT-51614</strain>
    </source>
</reference>
<dbReference type="Pfam" id="PF00929">
    <property type="entry name" value="RNase_T"/>
    <property type="match status" value="1"/>
</dbReference>
<dbReference type="InterPro" id="IPR014013">
    <property type="entry name" value="Helic_SF1/SF2_ATP-bd_DinG/Rad3"/>
</dbReference>
<comment type="catalytic activity">
    <reaction evidence="7">
        <text>ATP + H2O = ADP + phosphate + H(+)</text>
        <dbReference type="Rhea" id="RHEA:13065"/>
        <dbReference type="ChEBI" id="CHEBI:15377"/>
        <dbReference type="ChEBI" id="CHEBI:15378"/>
        <dbReference type="ChEBI" id="CHEBI:30616"/>
        <dbReference type="ChEBI" id="CHEBI:43474"/>
        <dbReference type="ChEBI" id="CHEBI:456216"/>
        <dbReference type="EC" id="5.6.2.3"/>
    </reaction>
</comment>
<dbReference type="SUPFAM" id="SSF53098">
    <property type="entry name" value="Ribonuclease H-like"/>
    <property type="match status" value="1"/>
</dbReference>
<evidence type="ECO:0000259" key="10">
    <source>
        <dbReference type="PROSITE" id="PS51193"/>
    </source>
</evidence>
<dbReference type="InterPro" id="IPR045028">
    <property type="entry name" value="DinG/Rad3-like"/>
</dbReference>
<organism evidence="12 13">
    <name type="scientific">Psychrobacillus mangrovi</name>
    <dbReference type="NCBI Taxonomy" id="3117745"/>
    <lineage>
        <taxon>Bacteria</taxon>
        <taxon>Bacillati</taxon>
        <taxon>Bacillota</taxon>
        <taxon>Bacilli</taxon>
        <taxon>Bacillales</taxon>
        <taxon>Bacillaceae</taxon>
        <taxon>Psychrobacillus</taxon>
    </lineage>
</organism>
<evidence type="ECO:0000256" key="5">
    <source>
        <dbReference type="ARBA" id="ARBA00022839"/>
    </source>
</evidence>
<name>A0ABU8F036_9BACI</name>
<dbReference type="PROSITE" id="PS51193">
    <property type="entry name" value="HELICASE_ATP_BIND_2"/>
    <property type="match status" value="1"/>
</dbReference>
<evidence type="ECO:0000256" key="4">
    <source>
        <dbReference type="ARBA" id="ARBA00022801"/>
    </source>
</evidence>
<evidence type="ECO:0000256" key="9">
    <source>
        <dbReference type="RuleBase" id="RU364106"/>
    </source>
</evidence>
<evidence type="ECO:0000313" key="12">
    <source>
        <dbReference type="EMBL" id="MEI4768366.1"/>
    </source>
</evidence>
<dbReference type="NCBIfam" id="TIGR00573">
    <property type="entry name" value="dnaq"/>
    <property type="match status" value="1"/>
</dbReference>
<evidence type="ECO:0000256" key="3">
    <source>
        <dbReference type="ARBA" id="ARBA00022741"/>
    </source>
</evidence>
<comment type="cofactor">
    <cofactor evidence="1">
        <name>[4Fe-4S] cluster</name>
        <dbReference type="ChEBI" id="CHEBI:49883"/>
    </cofactor>
</comment>
<dbReference type="InterPro" id="IPR014001">
    <property type="entry name" value="Helicase_ATP-bd"/>
</dbReference>
<dbReference type="NCBIfam" id="TIGR01407">
    <property type="entry name" value="dinG_rel"/>
    <property type="match status" value="1"/>
</dbReference>
<keyword evidence="2 8" id="KW-0540">Nuclease</keyword>